<evidence type="ECO:0000256" key="2">
    <source>
        <dbReference type="SAM" id="Phobius"/>
    </source>
</evidence>
<protein>
    <submittedName>
        <fullName evidence="4">Uncharacterized protein</fullName>
    </submittedName>
</protein>
<keyword evidence="2" id="KW-0472">Membrane</keyword>
<evidence type="ECO:0000256" key="1">
    <source>
        <dbReference type="SAM" id="MobiDB-lite"/>
    </source>
</evidence>
<proteinExistence type="predicted"/>
<keyword evidence="2" id="KW-0812">Transmembrane</keyword>
<dbReference type="Proteomes" id="UP001153069">
    <property type="component" value="Unassembled WGS sequence"/>
</dbReference>
<keyword evidence="5" id="KW-1185">Reference proteome</keyword>
<keyword evidence="2" id="KW-1133">Transmembrane helix</keyword>
<dbReference type="AlphaFoldDB" id="A0A9N8H4U6"/>
<sequence length="410" mass="44361">MTTYCNYDYTNNPDPVPDFLQCLPDLQAVADIEDVRTHGNKLLSVPPGPEGGIIRQFIAAKEKEVEQWTQGVLPRDEFVDEEGPETDDERNDGQKTQRKVLCCTLKSLIASSVFLFCCVVFLIVVVIVRSMRAEPNRLTTSSGFSQRNNATTIAPIATLDEPSSKETERANVTEAQMEDKFLLIEGEACDGHDKCRSGLCGGDAPPYACQSRLKGCRPCYQDRNCLSGLCLIRSGQSICASTVDGRMELGCFCDEDEQCSSQRCEGTCRAPVKWCTLDTDCPYGVCYLGLCTDDDLTSGGNNQLHEQPPGGLCSGDADCISRICVEVAQGEDWICSSGEMGSICGADIDCKSERCYQGICAQKQSSGGPCMGNVECDSGVCMGFSDNNLGVCLDAAEVQRVGNINNRGSV</sequence>
<gene>
    <name evidence="3" type="ORF">SEMRO_94_G049020.1</name>
    <name evidence="4" type="ORF">SEMRO_94_G049030.1</name>
</gene>
<accession>A0A9N8H4U6</accession>
<evidence type="ECO:0000313" key="3">
    <source>
        <dbReference type="EMBL" id="CAB9500890.1"/>
    </source>
</evidence>
<dbReference type="EMBL" id="CAICTM010000093">
    <property type="protein sequence ID" value="CAB9500891.1"/>
    <property type="molecule type" value="Genomic_DNA"/>
</dbReference>
<feature type="compositionally biased region" description="Acidic residues" evidence="1">
    <location>
        <begin position="78"/>
        <end position="90"/>
    </location>
</feature>
<feature type="region of interest" description="Disordered" evidence="1">
    <location>
        <begin position="74"/>
        <end position="93"/>
    </location>
</feature>
<dbReference type="EMBL" id="CAICTM010000093">
    <property type="protein sequence ID" value="CAB9500890.1"/>
    <property type="molecule type" value="Genomic_DNA"/>
</dbReference>
<evidence type="ECO:0000313" key="4">
    <source>
        <dbReference type="EMBL" id="CAB9500891.1"/>
    </source>
</evidence>
<evidence type="ECO:0000313" key="5">
    <source>
        <dbReference type="Proteomes" id="UP001153069"/>
    </source>
</evidence>
<name>A0A9N8H4U6_9STRA</name>
<feature type="transmembrane region" description="Helical" evidence="2">
    <location>
        <begin position="108"/>
        <end position="128"/>
    </location>
</feature>
<organism evidence="4 5">
    <name type="scientific">Seminavis robusta</name>
    <dbReference type="NCBI Taxonomy" id="568900"/>
    <lineage>
        <taxon>Eukaryota</taxon>
        <taxon>Sar</taxon>
        <taxon>Stramenopiles</taxon>
        <taxon>Ochrophyta</taxon>
        <taxon>Bacillariophyta</taxon>
        <taxon>Bacillariophyceae</taxon>
        <taxon>Bacillariophycidae</taxon>
        <taxon>Naviculales</taxon>
        <taxon>Naviculaceae</taxon>
        <taxon>Seminavis</taxon>
    </lineage>
</organism>
<reference evidence="4" key="1">
    <citation type="submission" date="2020-06" db="EMBL/GenBank/DDBJ databases">
        <authorList>
            <consortium name="Plant Systems Biology data submission"/>
        </authorList>
    </citation>
    <scope>NUCLEOTIDE SEQUENCE</scope>
    <source>
        <strain evidence="4">D6</strain>
    </source>
</reference>
<comment type="caution">
    <text evidence="4">The sequence shown here is derived from an EMBL/GenBank/DDBJ whole genome shotgun (WGS) entry which is preliminary data.</text>
</comment>